<dbReference type="GO" id="GO:0005886">
    <property type="term" value="C:plasma membrane"/>
    <property type="evidence" value="ECO:0007669"/>
    <property type="project" value="TreeGrafter"/>
</dbReference>
<organism evidence="1 2">
    <name type="scientific">Salmo trutta</name>
    <name type="common">Brown trout</name>
    <dbReference type="NCBI Taxonomy" id="8032"/>
    <lineage>
        <taxon>Eukaryota</taxon>
        <taxon>Metazoa</taxon>
        <taxon>Chordata</taxon>
        <taxon>Craniata</taxon>
        <taxon>Vertebrata</taxon>
        <taxon>Euteleostomi</taxon>
        <taxon>Actinopterygii</taxon>
        <taxon>Neopterygii</taxon>
        <taxon>Teleostei</taxon>
        <taxon>Protacanthopterygii</taxon>
        <taxon>Salmoniformes</taxon>
        <taxon>Salmonidae</taxon>
        <taxon>Salmoninae</taxon>
        <taxon>Salmo</taxon>
    </lineage>
</organism>
<sequence>MSPFMLNAVRWLDEGRNGLVGVVPQLGSAHTLLSKSGLPCEKSGFRKELSVYVCTSYSDAQAGEIQDFVAEGGGLLIGGVAQHWSVPLPWDEDVHGHATTNRQPGLEGIHYCFLLCLITLKSIESNNVLFVLRSSPLDVDAKAFCGLID</sequence>
<dbReference type="GO" id="GO:0090314">
    <property type="term" value="P:positive regulation of protein targeting to membrane"/>
    <property type="evidence" value="ECO:0007669"/>
    <property type="project" value="TreeGrafter"/>
</dbReference>
<dbReference type="Proteomes" id="UP000472277">
    <property type="component" value="Chromosome 13"/>
</dbReference>
<reference evidence="1" key="2">
    <citation type="submission" date="2025-09" db="UniProtKB">
        <authorList>
            <consortium name="Ensembl"/>
        </authorList>
    </citation>
    <scope>IDENTIFICATION</scope>
</reference>
<dbReference type="PANTHER" id="PTHR15730">
    <property type="entry name" value="EXPERIMENTAL AUTOIMMUNE PROSTATITIS ANTIGEN 2-RELATED"/>
    <property type="match status" value="1"/>
</dbReference>
<dbReference type="InParanoid" id="A0A674CHH9"/>
<protein>
    <submittedName>
        <fullName evidence="1">Uncharacterized protein</fullName>
    </submittedName>
</protein>
<evidence type="ECO:0000313" key="1">
    <source>
        <dbReference type="Ensembl" id="ENSSTUP00000083220.1"/>
    </source>
</evidence>
<dbReference type="PANTHER" id="PTHR15730:SF5">
    <property type="entry name" value="SI:CH211-210B2.2-RELATED"/>
    <property type="match status" value="1"/>
</dbReference>
<proteinExistence type="predicted"/>
<dbReference type="GeneTree" id="ENSGT00390000017365"/>
<dbReference type="AlphaFoldDB" id="A0A674CHH9"/>
<accession>A0A674CHH9</accession>
<dbReference type="GO" id="GO:0044325">
    <property type="term" value="F:transmembrane transporter binding"/>
    <property type="evidence" value="ECO:0007669"/>
    <property type="project" value="TreeGrafter"/>
</dbReference>
<keyword evidence="2" id="KW-1185">Reference proteome</keyword>
<name>A0A674CHH9_SALTR</name>
<dbReference type="InterPro" id="IPR051244">
    <property type="entry name" value="TCAF"/>
</dbReference>
<dbReference type="Ensembl" id="ENSSTUT00000088517.1">
    <property type="protein sequence ID" value="ENSSTUP00000083220.1"/>
    <property type="gene ID" value="ENSSTUG00000036555.1"/>
</dbReference>
<reference evidence="1" key="1">
    <citation type="submission" date="2025-08" db="UniProtKB">
        <authorList>
            <consortium name="Ensembl"/>
        </authorList>
    </citation>
    <scope>IDENTIFICATION</scope>
</reference>
<evidence type="ECO:0000313" key="2">
    <source>
        <dbReference type="Proteomes" id="UP000472277"/>
    </source>
</evidence>